<keyword evidence="1" id="KW-0812">Transmembrane</keyword>
<evidence type="ECO:0000313" key="3">
    <source>
        <dbReference type="Proteomes" id="UP000198661"/>
    </source>
</evidence>
<feature type="transmembrane region" description="Helical" evidence="1">
    <location>
        <begin position="45"/>
        <end position="65"/>
    </location>
</feature>
<proteinExistence type="predicted"/>
<evidence type="ECO:0008006" key="4">
    <source>
        <dbReference type="Google" id="ProtNLM"/>
    </source>
</evidence>
<dbReference type="EMBL" id="FOOK01000010">
    <property type="protein sequence ID" value="SFF96261.1"/>
    <property type="molecule type" value="Genomic_DNA"/>
</dbReference>
<dbReference type="RefSeq" id="WP_092037509.1">
    <property type="nucleotide sequence ID" value="NZ_FOOK01000010.1"/>
</dbReference>
<reference evidence="3" key="1">
    <citation type="submission" date="2016-10" db="EMBL/GenBank/DDBJ databases">
        <authorList>
            <person name="Varghese N."/>
            <person name="Submissions S."/>
        </authorList>
    </citation>
    <scope>NUCLEOTIDE SEQUENCE [LARGE SCALE GENOMIC DNA]</scope>
    <source>
        <strain evidence="3">DSM 44945</strain>
    </source>
</reference>
<feature type="transmembrane region" description="Helical" evidence="1">
    <location>
        <begin position="124"/>
        <end position="144"/>
    </location>
</feature>
<dbReference type="InterPro" id="IPR011435">
    <property type="entry name" value="UmpAB"/>
</dbReference>
<feature type="transmembrane region" description="Helical" evidence="1">
    <location>
        <begin position="212"/>
        <end position="234"/>
    </location>
</feature>
<protein>
    <recommendedName>
        <fullName evidence="4">DUF1538 domain-containing protein</fullName>
    </recommendedName>
</protein>
<feature type="transmembrane region" description="Helical" evidence="1">
    <location>
        <begin position="85"/>
        <end position="104"/>
    </location>
</feature>
<keyword evidence="1" id="KW-1133">Transmembrane helix</keyword>
<dbReference type="Proteomes" id="UP000198661">
    <property type="component" value="Unassembled WGS sequence"/>
</dbReference>
<evidence type="ECO:0000313" key="2">
    <source>
        <dbReference type="EMBL" id="SFF96261.1"/>
    </source>
</evidence>
<feature type="transmembrane region" description="Helical" evidence="1">
    <location>
        <begin position="179"/>
        <end position="200"/>
    </location>
</feature>
<keyword evidence="3" id="KW-1185">Reference proteome</keyword>
<keyword evidence="1" id="KW-0472">Membrane</keyword>
<gene>
    <name evidence="2" type="ORF">SAMN04488025_11043</name>
</gene>
<dbReference type="STRING" id="201973.SAMN04488025_11043"/>
<accession>A0A1I2N4E4</accession>
<name>A0A1I2N4E4_9BACL</name>
<dbReference type="Pfam" id="PF07556">
    <property type="entry name" value="DUF1538"/>
    <property type="match status" value="1"/>
</dbReference>
<organism evidence="2 3">
    <name type="scientific">Planifilum fulgidum</name>
    <dbReference type="NCBI Taxonomy" id="201973"/>
    <lineage>
        <taxon>Bacteria</taxon>
        <taxon>Bacillati</taxon>
        <taxon>Bacillota</taxon>
        <taxon>Bacilli</taxon>
        <taxon>Bacillales</taxon>
        <taxon>Thermoactinomycetaceae</taxon>
        <taxon>Planifilum</taxon>
    </lineage>
</organism>
<evidence type="ECO:0000256" key="1">
    <source>
        <dbReference type="SAM" id="Phobius"/>
    </source>
</evidence>
<sequence length="249" mass="27191">MNIRVWEGFGEVLWEVAMALFPMLLFFLFFHFFFLKLPGKKLKDIFVGMVLTFLGLALFLQGVHIGFMPAGEAMGEILVSKSVRWIVIPIGFVLGFLAIFAEPAVRVLNHEVEKVSGGYIPAKVLLYTLSIGVAISVALAMVRILWDISLWYLIVPGYAIAFIIAFRSKKDFVSIAFDAGGAATGPMTVTFILSIAIGFASGMEGRDPLMDGFGMIALVALTPVLTVLTLGLLYGRKEKAKDEQTAQSA</sequence>
<feature type="transmembrane region" description="Helical" evidence="1">
    <location>
        <begin position="12"/>
        <end position="33"/>
    </location>
</feature>
<dbReference type="OrthoDB" id="9805989at2"/>
<dbReference type="AlphaFoldDB" id="A0A1I2N4E4"/>
<feature type="transmembrane region" description="Helical" evidence="1">
    <location>
        <begin position="150"/>
        <end position="167"/>
    </location>
</feature>